<proteinExistence type="predicted"/>
<dbReference type="Proteomes" id="UP000005857">
    <property type="component" value="Segment"/>
</dbReference>
<protein>
    <submittedName>
        <fullName evidence="1">Uncharacterized protein</fullName>
    </submittedName>
</protein>
<name>G8I4K0_9CAUD</name>
<evidence type="ECO:0000313" key="1">
    <source>
        <dbReference type="EMBL" id="AER47644.1"/>
    </source>
</evidence>
<gene>
    <name evidence="1" type="primary">90</name>
    <name evidence="1" type="ORF">DS6A_90</name>
</gene>
<evidence type="ECO:0000313" key="2">
    <source>
        <dbReference type="Proteomes" id="UP000005857"/>
    </source>
</evidence>
<keyword evidence="2" id="KW-1185">Reference proteome</keyword>
<accession>G8I4K0</accession>
<sequence>MSTWSYKPGQAWLSLTANSRPILIAVDAIEAVYPAHTGTREDGATITARSGNDYRVTESVAKVRELIETVLGVQE</sequence>
<dbReference type="KEGG" id="vg:18990088"/>
<dbReference type="RefSeq" id="YP_009018778.1">
    <property type="nucleotide sequence ID" value="NC_023744.1"/>
</dbReference>
<organism evidence="1 2">
    <name type="scientific">Mycobacterium phage DS6A</name>
    <dbReference type="NCBI Taxonomy" id="45764"/>
    <lineage>
        <taxon>Viruses</taxon>
        <taxon>Duplodnaviria</taxon>
        <taxon>Heunggongvirae</taxon>
        <taxon>Uroviricota</taxon>
        <taxon>Caudoviricetes</taxon>
        <taxon>Hnatkovirus</taxon>
        <taxon>Hnatkovirus DS6A</taxon>
    </lineage>
</organism>
<dbReference type="EMBL" id="JN698994">
    <property type="protein sequence ID" value="AER47644.1"/>
    <property type="molecule type" value="Genomic_DNA"/>
</dbReference>
<dbReference type="GeneID" id="18990088"/>
<reference evidence="1 2" key="1">
    <citation type="journal article" date="2012" name="J. Virol.">
        <title>Complete Genome Sequences of 138 Mycobacteriophages.</title>
        <authorList>
            <consortium name="the Science Education Alliance Phage Hunters Advancing Genomics and Evolutionary Science Program"/>
            <consortium name="the KwaZulu-Natal Research Institute for Tuberculosis and HIV Mycobacterial Genetics Course Students"/>
            <consortium name="the Phage Hunters Integrating Research and Education Program"/>
            <person name="Hatfull G.F."/>
        </authorList>
    </citation>
    <scope>NUCLEOTIDE SEQUENCE [LARGE SCALE GENOMIC DNA]</scope>
</reference>